<evidence type="ECO:0000313" key="7">
    <source>
        <dbReference type="Ensembl" id="ENSLLEP00000037840.1"/>
    </source>
</evidence>
<dbReference type="InterPro" id="IPR036262">
    <property type="entry name" value="Resistin-like_sf"/>
</dbReference>
<dbReference type="GeneTree" id="ENSGT00960000187251"/>
<dbReference type="OrthoDB" id="10065422at2759"/>
<comment type="subcellular location">
    <subcellularLocation>
        <location evidence="1">Secreted</location>
    </subcellularLocation>
</comment>
<evidence type="ECO:0000256" key="4">
    <source>
        <dbReference type="ARBA" id="ARBA00022702"/>
    </source>
</evidence>
<dbReference type="SUPFAM" id="SSF111423">
    <property type="entry name" value="Resistin"/>
    <property type="match status" value="1"/>
</dbReference>
<evidence type="ECO:0000256" key="5">
    <source>
        <dbReference type="ARBA" id="ARBA00022729"/>
    </source>
</evidence>
<proteinExistence type="inferred from homology"/>
<dbReference type="FunFam" id="2.60.40.4230:FF:000001">
    <property type="entry name" value="Resistin-like beta"/>
    <property type="match status" value="1"/>
</dbReference>
<reference evidence="7" key="1">
    <citation type="submission" date="2025-08" db="UniProtKB">
        <authorList>
            <consortium name="Ensembl"/>
        </authorList>
    </citation>
    <scope>IDENTIFICATION</scope>
</reference>
<evidence type="ECO:0000256" key="2">
    <source>
        <dbReference type="ARBA" id="ARBA00007258"/>
    </source>
</evidence>
<dbReference type="Ensembl" id="ENSLLET00000039298.1">
    <property type="protein sequence ID" value="ENSLLEP00000037840.1"/>
    <property type="gene ID" value="ENSLLEG00000023920.1"/>
</dbReference>
<dbReference type="Pfam" id="PF06954">
    <property type="entry name" value="Resistin"/>
    <property type="match status" value="1"/>
</dbReference>
<dbReference type="AlphaFoldDB" id="A0A8C5QKI2"/>
<dbReference type="GO" id="GO:0005179">
    <property type="term" value="F:hormone activity"/>
    <property type="evidence" value="ECO:0007669"/>
    <property type="project" value="UniProtKB-KW"/>
</dbReference>
<evidence type="ECO:0000256" key="1">
    <source>
        <dbReference type="ARBA" id="ARBA00004613"/>
    </source>
</evidence>
<keyword evidence="5" id="KW-0732">Signal</keyword>
<keyword evidence="6" id="KW-1015">Disulfide bond</keyword>
<organism evidence="7 8">
    <name type="scientific">Leptobrachium leishanense</name>
    <name type="common">Leishan spiny toad</name>
    <dbReference type="NCBI Taxonomy" id="445787"/>
    <lineage>
        <taxon>Eukaryota</taxon>
        <taxon>Metazoa</taxon>
        <taxon>Chordata</taxon>
        <taxon>Craniata</taxon>
        <taxon>Vertebrata</taxon>
        <taxon>Euteleostomi</taxon>
        <taxon>Amphibia</taxon>
        <taxon>Batrachia</taxon>
        <taxon>Anura</taxon>
        <taxon>Pelobatoidea</taxon>
        <taxon>Megophryidae</taxon>
        <taxon>Leptobrachium</taxon>
    </lineage>
</organism>
<dbReference type="Proteomes" id="UP000694569">
    <property type="component" value="Unplaced"/>
</dbReference>
<dbReference type="CDD" id="cd16333">
    <property type="entry name" value="RELM"/>
    <property type="match status" value="1"/>
</dbReference>
<keyword evidence="3" id="KW-0964">Secreted</keyword>
<comment type="similarity">
    <text evidence="2">Belongs to the resistin/FIZZ family.</text>
</comment>
<dbReference type="InterPro" id="IPR009714">
    <property type="entry name" value="RELM"/>
</dbReference>
<keyword evidence="8" id="KW-1185">Reference proteome</keyword>
<reference evidence="7" key="2">
    <citation type="submission" date="2025-09" db="UniProtKB">
        <authorList>
            <consortium name="Ensembl"/>
        </authorList>
    </citation>
    <scope>IDENTIFICATION</scope>
</reference>
<keyword evidence="4" id="KW-0372">Hormone</keyword>
<accession>A0A8C5QKI2</accession>
<dbReference type="Gene3D" id="2.60.40.4230">
    <property type="entry name" value="Resistin head domain"/>
    <property type="match status" value="1"/>
</dbReference>
<name>A0A8C5QKI2_9ANUR</name>
<sequence>MIPSHLIKGVSFNRYTMKVFGVLLILSLGAVLIDGCVSECSLSDLSSLNSLMKSMADTVLANARVVCSDSNQRGNVASCPEGTTPVSCSCGMGCGSWDIRSDTTCHCQCAGMDWTTARCCKVSAKK</sequence>
<evidence type="ECO:0000256" key="3">
    <source>
        <dbReference type="ARBA" id="ARBA00022525"/>
    </source>
</evidence>
<evidence type="ECO:0000313" key="8">
    <source>
        <dbReference type="Proteomes" id="UP000694569"/>
    </source>
</evidence>
<dbReference type="PANTHER" id="PTHR21101">
    <property type="entry name" value="RESISTIN"/>
    <property type="match status" value="1"/>
</dbReference>
<evidence type="ECO:0000256" key="6">
    <source>
        <dbReference type="ARBA" id="ARBA00023157"/>
    </source>
</evidence>
<protein>
    <recommendedName>
        <fullName evidence="9">Resistin</fullName>
    </recommendedName>
</protein>
<evidence type="ECO:0008006" key="9">
    <source>
        <dbReference type="Google" id="ProtNLM"/>
    </source>
</evidence>
<dbReference type="PANTHER" id="PTHR21101:SF12">
    <property type="entry name" value="RESISTIN"/>
    <property type="match status" value="1"/>
</dbReference>
<dbReference type="GO" id="GO:0005615">
    <property type="term" value="C:extracellular space"/>
    <property type="evidence" value="ECO:0007669"/>
    <property type="project" value="TreeGrafter"/>
</dbReference>